<accession>W2TKX3</accession>
<feature type="transmembrane region" description="Helical" evidence="1">
    <location>
        <begin position="63"/>
        <end position="83"/>
    </location>
</feature>
<name>W2TKX3_NECAM</name>
<organism evidence="2 3">
    <name type="scientific">Necator americanus</name>
    <name type="common">Human hookworm</name>
    <dbReference type="NCBI Taxonomy" id="51031"/>
    <lineage>
        <taxon>Eukaryota</taxon>
        <taxon>Metazoa</taxon>
        <taxon>Ecdysozoa</taxon>
        <taxon>Nematoda</taxon>
        <taxon>Chromadorea</taxon>
        <taxon>Rhabditida</taxon>
        <taxon>Rhabditina</taxon>
        <taxon>Rhabditomorpha</taxon>
        <taxon>Strongyloidea</taxon>
        <taxon>Ancylostomatidae</taxon>
        <taxon>Bunostominae</taxon>
        <taxon>Necator</taxon>
    </lineage>
</organism>
<dbReference type="KEGG" id="nai:NECAME_01996"/>
<dbReference type="Proteomes" id="UP000053676">
    <property type="component" value="Unassembled WGS sequence"/>
</dbReference>
<protein>
    <submittedName>
        <fullName evidence="2">Uncharacterized protein</fullName>
    </submittedName>
</protein>
<evidence type="ECO:0000256" key="1">
    <source>
        <dbReference type="SAM" id="Phobius"/>
    </source>
</evidence>
<keyword evidence="1" id="KW-1133">Transmembrane helix</keyword>
<keyword evidence="1" id="KW-0472">Membrane</keyword>
<evidence type="ECO:0000313" key="3">
    <source>
        <dbReference type="Proteomes" id="UP000053676"/>
    </source>
</evidence>
<proteinExistence type="predicted"/>
<dbReference type="EMBL" id="KI658524">
    <property type="protein sequence ID" value="ETN82259.1"/>
    <property type="molecule type" value="Genomic_DNA"/>
</dbReference>
<dbReference type="OrthoDB" id="5797364at2759"/>
<keyword evidence="3" id="KW-1185">Reference proteome</keyword>
<evidence type="ECO:0000313" key="2">
    <source>
        <dbReference type="EMBL" id="ETN82259.1"/>
    </source>
</evidence>
<sequence>MVLFATMFIISTLKPSRPMQLVHREFDEFIHKLFFRFGLIVHKSELLRIIKYPGQTKVKKFRLEFLVASLVCTTFCAYGLVWIEEQSTKDPQFVFSPRNALWRYEKAVISEHWPLDEQRFWPGKSYDLSGYLDIIGKK</sequence>
<gene>
    <name evidence="2" type="ORF">NECAME_01996</name>
</gene>
<keyword evidence="1" id="KW-0812">Transmembrane</keyword>
<dbReference type="AlphaFoldDB" id="W2TKX3"/>
<reference evidence="3" key="1">
    <citation type="journal article" date="2014" name="Nat. Genet.">
        <title>Genome of the human hookworm Necator americanus.</title>
        <authorList>
            <person name="Tang Y.T."/>
            <person name="Gao X."/>
            <person name="Rosa B.A."/>
            <person name="Abubucker S."/>
            <person name="Hallsworth-Pepin K."/>
            <person name="Martin J."/>
            <person name="Tyagi R."/>
            <person name="Heizer E."/>
            <person name="Zhang X."/>
            <person name="Bhonagiri-Palsikar V."/>
            <person name="Minx P."/>
            <person name="Warren W.C."/>
            <person name="Wang Q."/>
            <person name="Zhan B."/>
            <person name="Hotez P.J."/>
            <person name="Sternberg P.W."/>
            <person name="Dougall A."/>
            <person name="Gaze S.T."/>
            <person name="Mulvenna J."/>
            <person name="Sotillo J."/>
            <person name="Ranganathan S."/>
            <person name="Rabelo E.M."/>
            <person name="Wilson R.K."/>
            <person name="Felgner P.L."/>
            <person name="Bethony J."/>
            <person name="Hawdon J.M."/>
            <person name="Gasser R.B."/>
            <person name="Loukas A."/>
            <person name="Mitreva M."/>
        </authorList>
    </citation>
    <scope>NUCLEOTIDE SEQUENCE [LARGE SCALE GENOMIC DNA]</scope>
</reference>